<keyword evidence="5" id="KW-0408">Iron</keyword>
<dbReference type="SUPFAM" id="SSF50022">
    <property type="entry name" value="ISP domain"/>
    <property type="match status" value="1"/>
</dbReference>
<dbReference type="PROSITE" id="PS51296">
    <property type="entry name" value="RIESKE"/>
    <property type="match status" value="1"/>
</dbReference>
<dbReference type="Gene3D" id="2.102.10.10">
    <property type="entry name" value="Rieske [2Fe-2S] iron-sulphur domain"/>
    <property type="match status" value="1"/>
</dbReference>
<evidence type="ECO:0000256" key="2">
    <source>
        <dbReference type="ARBA" id="ARBA00015816"/>
    </source>
</evidence>
<dbReference type="PANTHER" id="PTHR10134">
    <property type="entry name" value="CYTOCHROME B-C1 COMPLEX SUBUNIT RIESKE, MITOCHONDRIAL"/>
    <property type="match status" value="1"/>
</dbReference>
<name>A0ABV5LSL6_9ACTN</name>
<evidence type="ECO:0000256" key="10">
    <source>
        <dbReference type="SAM" id="MobiDB-lite"/>
    </source>
</evidence>
<evidence type="ECO:0000313" key="13">
    <source>
        <dbReference type="Proteomes" id="UP001589748"/>
    </source>
</evidence>
<evidence type="ECO:0000256" key="8">
    <source>
        <dbReference type="ARBA" id="ARBA00029586"/>
    </source>
</evidence>
<evidence type="ECO:0000256" key="6">
    <source>
        <dbReference type="ARBA" id="ARBA00023014"/>
    </source>
</evidence>
<dbReference type="InterPro" id="IPR005805">
    <property type="entry name" value="Rieske_Fe-S_prot_C"/>
</dbReference>
<evidence type="ECO:0000256" key="1">
    <source>
        <dbReference type="ARBA" id="ARBA00002494"/>
    </source>
</evidence>
<evidence type="ECO:0000259" key="11">
    <source>
        <dbReference type="PROSITE" id="PS51296"/>
    </source>
</evidence>
<evidence type="ECO:0000256" key="7">
    <source>
        <dbReference type="ARBA" id="ARBA00023157"/>
    </source>
</evidence>
<evidence type="ECO:0000256" key="5">
    <source>
        <dbReference type="ARBA" id="ARBA00023004"/>
    </source>
</evidence>
<dbReference type="Proteomes" id="UP001589748">
    <property type="component" value="Unassembled WGS sequence"/>
</dbReference>
<dbReference type="PRINTS" id="PR00162">
    <property type="entry name" value="RIESKE"/>
</dbReference>
<comment type="cofactor">
    <cofactor evidence="9">
        <name>[2Fe-2S] cluster</name>
        <dbReference type="ChEBI" id="CHEBI:190135"/>
    </cofactor>
</comment>
<dbReference type="EMBL" id="JBHMDM010000004">
    <property type="protein sequence ID" value="MFB9377085.1"/>
    <property type="molecule type" value="Genomic_DNA"/>
</dbReference>
<keyword evidence="4" id="KW-0479">Metal-binding</keyword>
<evidence type="ECO:0000313" key="12">
    <source>
        <dbReference type="EMBL" id="MFB9377085.1"/>
    </source>
</evidence>
<keyword evidence="13" id="KW-1185">Reference proteome</keyword>
<protein>
    <recommendedName>
        <fullName evidence="2">Cytochrome bc1 complex Rieske iron-sulfur subunit</fullName>
    </recommendedName>
    <alternativeName>
        <fullName evidence="8">Cytochrome bc1 reductase complex subunit QcrA</fullName>
    </alternativeName>
</protein>
<dbReference type="RefSeq" id="WP_380135170.1">
    <property type="nucleotide sequence ID" value="NZ_JBHLUI010000003.1"/>
</dbReference>
<dbReference type="InterPro" id="IPR014349">
    <property type="entry name" value="Rieske_Fe-S_prot"/>
</dbReference>
<keyword evidence="6" id="KW-0411">Iron-sulfur</keyword>
<evidence type="ECO:0000256" key="3">
    <source>
        <dbReference type="ARBA" id="ARBA00022714"/>
    </source>
</evidence>
<evidence type="ECO:0000256" key="4">
    <source>
        <dbReference type="ARBA" id="ARBA00022723"/>
    </source>
</evidence>
<comment type="function">
    <text evidence="1">Iron-sulfur subunit of the cytochrome bc1 complex, an essential component of the respiratory electron transport chain required for ATP synthesis. The bc1 complex catalyzes the oxidation of menaquinol and the reduction of cytochrome c in the respiratory chain. The bc1 complex operates through a Q-cycle mechanism that couples electron transfer to generation of the proton gradient that drives ATP synthesis.</text>
</comment>
<dbReference type="Pfam" id="PF00355">
    <property type="entry name" value="Rieske"/>
    <property type="match status" value="1"/>
</dbReference>
<comment type="caution">
    <text evidence="12">The sequence shown here is derived from an EMBL/GenBank/DDBJ whole genome shotgun (WGS) entry which is preliminary data.</text>
</comment>
<gene>
    <name evidence="12" type="ORF">ACFFVI_08890</name>
</gene>
<keyword evidence="3" id="KW-0001">2Fe-2S</keyword>
<feature type="region of interest" description="Disordered" evidence="10">
    <location>
        <begin position="59"/>
        <end position="78"/>
    </location>
</feature>
<evidence type="ECO:0000256" key="9">
    <source>
        <dbReference type="ARBA" id="ARBA00034078"/>
    </source>
</evidence>
<proteinExistence type="predicted"/>
<dbReference type="CDD" id="cd03467">
    <property type="entry name" value="Rieske"/>
    <property type="match status" value="1"/>
</dbReference>
<keyword evidence="7" id="KW-1015">Disulfide bond</keyword>
<feature type="domain" description="Rieske" evidence="11">
    <location>
        <begin position="82"/>
        <end position="176"/>
    </location>
</feature>
<reference evidence="12 13" key="1">
    <citation type="submission" date="2024-09" db="EMBL/GenBank/DDBJ databases">
        <authorList>
            <person name="Sun Q."/>
            <person name="Mori K."/>
        </authorList>
    </citation>
    <scope>NUCLEOTIDE SEQUENCE [LARGE SCALE GENOMIC DNA]</scope>
    <source>
        <strain evidence="12 13">TISTR 1856</strain>
    </source>
</reference>
<organism evidence="12 13">
    <name type="scientific">Kineococcus gynurae</name>
    <dbReference type="NCBI Taxonomy" id="452979"/>
    <lineage>
        <taxon>Bacteria</taxon>
        <taxon>Bacillati</taxon>
        <taxon>Actinomycetota</taxon>
        <taxon>Actinomycetes</taxon>
        <taxon>Kineosporiales</taxon>
        <taxon>Kineosporiaceae</taxon>
        <taxon>Kineococcus</taxon>
    </lineage>
</organism>
<dbReference type="InterPro" id="IPR036922">
    <property type="entry name" value="Rieske_2Fe-2S_sf"/>
</dbReference>
<sequence>MRADAVCVTVGAIVDDSNPEVLMAHHPNETRSILTRRRAVGLGGVGVAGLGLAACGSDDTTTPGSDAGASAGDTPTASATGNTLAATADVPVGGVLVVEAASGPVALAQPTAGEFVAYSGKCTHQGCAVQAGSGTELDCPCHQSKFDAITGEVLQGPATEPLAPVTVSVDGDSIVAS</sequence>
<dbReference type="InterPro" id="IPR017941">
    <property type="entry name" value="Rieske_2Fe-2S"/>
</dbReference>
<accession>A0ABV5LSL6</accession>